<dbReference type="EMBL" id="BARV01018937">
    <property type="protein sequence ID" value="GAI25341.1"/>
    <property type="molecule type" value="Genomic_DNA"/>
</dbReference>
<protein>
    <submittedName>
        <fullName evidence="1">Uncharacterized protein</fullName>
    </submittedName>
</protein>
<gene>
    <name evidence="1" type="ORF">S06H3_31927</name>
</gene>
<comment type="caution">
    <text evidence="1">The sequence shown here is derived from an EMBL/GenBank/DDBJ whole genome shotgun (WGS) entry which is preliminary data.</text>
</comment>
<sequence length="62" mass="7540">MKSRKIKNNNSKQKKKEKAKIKEEVKIKTFLEFFFKTKYPKEVELIDELNEINKEKYKGMVT</sequence>
<evidence type="ECO:0000313" key="1">
    <source>
        <dbReference type="EMBL" id="GAI25341.1"/>
    </source>
</evidence>
<name>X1N515_9ZZZZ</name>
<organism evidence="1">
    <name type="scientific">marine sediment metagenome</name>
    <dbReference type="NCBI Taxonomy" id="412755"/>
    <lineage>
        <taxon>unclassified sequences</taxon>
        <taxon>metagenomes</taxon>
        <taxon>ecological metagenomes</taxon>
    </lineage>
</organism>
<reference evidence="1" key="1">
    <citation type="journal article" date="2014" name="Front. Microbiol.">
        <title>High frequency of phylogenetically diverse reductive dehalogenase-homologous genes in deep subseafloor sedimentary metagenomes.</title>
        <authorList>
            <person name="Kawai M."/>
            <person name="Futagami T."/>
            <person name="Toyoda A."/>
            <person name="Takaki Y."/>
            <person name="Nishi S."/>
            <person name="Hori S."/>
            <person name="Arai W."/>
            <person name="Tsubouchi T."/>
            <person name="Morono Y."/>
            <person name="Uchiyama I."/>
            <person name="Ito T."/>
            <person name="Fujiyama A."/>
            <person name="Inagaki F."/>
            <person name="Takami H."/>
        </authorList>
    </citation>
    <scope>NUCLEOTIDE SEQUENCE</scope>
    <source>
        <strain evidence="1">Expedition CK06-06</strain>
    </source>
</reference>
<proteinExistence type="predicted"/>
<accession>X1N515</accession>
<dbReference type="AlphaFoldDB" id="X1N515"/>